<feature type="transmembrane region" description="Helical" evidence="2">
    <location>
        <begin position="257"/>
        <end position="275"/>
    </location>
</feature>
<feature type="compositionally biased region" description="Polar residues" evidence="1">
    <location>
        <begin position="119"/>
        <end position="129"/>
    </location>
</feature>
<reference evidence="3 4" key="1">
    <citation type="journal article" date="2013" name="Curr. Biol.">
        <title>The Genome of the Foraminiferan Reticulomyxa filosa.</title>
        <authorList>
            <person name="Glockner G."/>
            <person name="Hulsmann N."/>
            <person name="Schleicher M."/>
            <person name="Noegel A.A."/>
            <person name="Eichinger L."/>
            <person name="Gallinger C."/>
            <person name="Pawlowski J."/>
            <person name="Sierra R."/>
            <person name="Euteneuer U."/>
            <person name="Pillet L."/>
            <person name="Moustafa A."/>
            <person name="Platzer M."/>
            <person name="Groth M."/>
            <person name="Szafranski K."/>
            <person name="Schliwa M."/>
        </authorList>
    </citation>
    <scope>NUCLEOTIDE SEQUENCE [LARGE SCALE GENOMIC DNA]</scope>
</reference>
<proteinExistence type="predicted"/>
<evidence type="ECO:0000313" key="4">
    <source>
        <dbReference type="Proteomes" id="UP000023152"/>
    </source>
</evidence>
<feature type="non-terminal residue" evidence="3">
    <location>
        <position position="372"/>
    </location>
</feature>
<organism evidence="3 4">
    <name type="scientific">Reticulomyxa filosa</name>
    <dbReference type="NCBI Taxonomy" id="46433"/>
    <lineage>
        <taxon>Eukaryota</taxon>
        <taxon>Sar</taxon>
        <taxon>Rhizaria</taxon>
        <taxon>Retaria</taxon>
        <taxon>Foraminifera</taxon>
        <taxon>Monothalamids</taxon>
        <taxon>Reticulomyxidae</taxon>
        <taxon>Reticulomyxa</taxon>
    </lineage>
</organism>
<keyword evidence="2" id="KW-0812">Transmembrane</keyword>
<dbReference type="AlphaFoldDB" id="X6NV17"/>
<evidence type="ECO:0000313" key="3">
    <source>
        <dbReference type="EMBL" id="ETO30155.1"/>
    </source>
</evidence>
<name>X6NV17_RETFI</name>
<feature type="non-terminal residue" evidence="3">
    <location>
        <position position="1"/>
    </location>
</feature>
<feature type="transmembrane region" description="Helical" evidence="2">
    <location>
        <begin position="287"/>
        <end position="308"/>
    </location>
</feature>
<comment type="caution">
    <text evidence="3">The sequence shown here is derived from an EMBL/GenBank/DDBJ whole genome shotgun (WGS) entry which is preliminary data.</text>
</comment>
<gene>
    <name evidence="3" type="ORF">RFI_06965</name>
</gene>
<feature type="transmembrane region" description="Helical" evidence="2">
    <location>
        <begin position="320"/>
        <end position="341"/>
    </location>
</feature>
<accession>X6NV17</accession>
<keyword evidence="4" id="KW-1185">Reference proteome</keyword>
<evidence type="ECO:0000256" key="2">
    <source>
        <dbReference type="SAM" id="Phobius"/>
    </source>
</evidence>
<sequence length="372" mass="39745">PWWFVIGLDFANVIEERTKSVDVRLRKTRSARKSPEEEEEEEQRGDNEKEGAATTTQPDEIEDIDGIRITRSPMPVVGQNETAGGTLSAGANEGLPTPNADIVTPDGVNSVGAEPPKFMSSNVNISSNNTTTTTITPGGGGGGGGGREERGEQGSVLDRFTSVSVDYANVELEVKGGGGVGVGVGVGGSTSGAQGTSVEGRALPSMKKTDPYLSSTGIAMTTPGGPGMDDNEVIRRDTTMSQTNQVATDFHIAIRKFVLFNSIFTAIAITALILASFRGFYTIRGYLINIFVILLLLFGLLVGIRAQIWSYTKRLAYLQVYWVICFVLLFGFFIAAIVAVVRFVHMYHHICSDVKGCQSSTVALATIGGNFQ</sequence>
<keyword evidence="2" id="KW-0472">Membrane</keyword>
<keyword evidence="2" id="KW-1133">Transmembrane helix</keyword>
<feature type="region of interest" description="Disordered" evidence="1">
    <location>
        <begin position="19"/>
        <end position="89"/>
    </location>
</feature>
<evidence type="ECO:0000256" key="1">
    <source>
        <dbReference type="SAM" id="MobiDB-lite"/>
    </source>
</evidence>
<feature type="region of interest" description="Disordered" evidence="1">
    <location>
        <begin position="119"/>
        <end position="154"/>
    </location>
</feature>
<dbReference type="EMBL" id="ASPP01005650">
    <property type="protein sequence ID" value="ETO30155.1"/>
    <property type="molecule type" value="Genomic_DNA"/>
</dbReference>
<dbReference type="Proteomes" id="UP000023152">
    <property type="component" value="Unassembled WGS sequence"/>
</dbReference>
<protein>
    <submittedName>
        <fullName evidence="3">Uncharacterized protein</fullName>
    </submittedName>
</protein>